<dbReference type="AlphaFoldDB" id="A0A369Q910"/>
<dbReference type="Pfam" id="PF00534">
    <property type="entry name" value="Glycos_transf_1"/>
    <property type="match status" value="1"/>
</dbReference>
<dbReference type="PANTHER" id="PTHR45947">
    <property type="entry name" value="SULFOQUINOVOSYL TRANSFERASE SQD2"/>
    <property type="match status" value="1"/>
</dbReference>
<dbReference type="EC" id="2.4.-.-" evidence="3"/>
<dbReference type="OrthoDB" id="5443996at2"/>
<organism evidence="3 4">
    <name type="scientific">Alteripontixanthobacter maritimus</name>
    <dbReference type="NCBI Taxonomy" id="2161824"/>
    <lineage>
        <taxon>Bacteria</taxon>
        <taxon>Pseudomonadati</taxon>
        <taxon>Pseudomonadota</taxon>
        <taxon>Alphaproteobacteria</taxon>
        <taxon>Sphingomonadales</taxon>
        <taxon>Erythrobacteraceae</taxon>
        <taxon>Alteripontixanthobacter</taxon>
    </lineage>
</organism>
<keyword evidence="3" id="KW-0328">Glycosyltransferase</keyword>
<comment type="caution">
    <text evidence="3">The sequence shown here is derived from an EMBL/GenBank/DDBJ whole genome shotgun (WGS) entry which is preliminary data.</text>
</comment>
<dbReference type="InterPro" id="IPR050194">
    <property type="entry name" value="Glycosyltransferase_grp1"/>
</dbReference>
<evidence type="ECO:0000259" key="2">
    <source>
        <dbReference type="Pfam" id="PF13579"/>
    </source>
</evidence>
<dbReference type="EMBL" id="QBKA01000002">
    <property type="protein sequence ID" value="RDC61383.1"/>
    <property type="molecule type" value="Genomic_DNA"/>
</dbReference>
<dbReference type="InterPro" id="IPR028098">
    <property type="entry name" value="Glyco_trans_4-like_N"/>
</dbReference>
<name>A0A369Q910_9SPHN</name>
<evidence type="ECO:0000313" key="4">
    <source>
        <dbReference type="Proteomes" id="UP000253727"/>
    </source>
</evidence>
<reference evidence="3 4" key="1">
    <citation type="submission" date="2018-04" db="EMBL/GenBank/DDBJ databases">
        <title>Altererythrobacter sp. HME9302 genome sequencing and assembly.</title>
        <authorList>
            <person name="Kang H."/>
            <person name="Kim H."/>
            <person name="Joh K."/>
        </authorList>
    </citation>
    <scope>NUCLEOTIDE SEQUENCE [LARGE SCALE GENOMIC DNA]</scope>
    <source>
        <strain evidence="3 4">HME9302</strain>
    </source>
</reference>
<feature type="domain" description="Glycosyl transferase family 1" evidence="1">
    <location>
        <begin position="201"/>
        <end position="360"/>
    </location>
</feature>
<gene>
    <name evidence="3" type="primary">epsD</name>
    <name evidence="3" type="ORF">HME9302_02605</name>
</gene>
<dbReference type="SUPFAM" id="SSF53756">
    <property type="entry name" value="UDP-Glycosyltransferase/glycogen phosphorylase"/>
    <property type="match status" value="1"/>
</dbReference>
<accession>A0A369Q910</accession>
<evidence type="ECO:0000313" key="3">
    <source>
        <dbReference type="EMBL" id="RDC61383.1"/>
    </source>
</evidence>
<dbReference type="Gene3D" id="3.40.50.2000">
    <property type="entry name" value="Glycogen Phosphorylase B"/>
    <property type="match status" value="2"/>
</dbReference>
<dbReference type="PANTHER" id="PTHR45947:SF3">
    <property type="entry name" value="SULFOQUINOVOSYL TRANSFERASE SQD2"/>
    <property type="match status" value="1"/>
</dbReference>
<keyword evidence="4" id="KW-1185">Reference proteome</keyword>
<dbReference type="Pfam" id="PF13579">
    <property type="entry name" value="Glyco_trans_4_4"/>
    <property type="match status" value="1"/>
</dbReference>
<sequence length="399" mass="45082">MPRKSYAQDRPKLALVVTDIYAFNVLSRGQLEFFRDSGVTLDLYCNGTEEGFAKLRARKVGRVIRIPFRRKPHPIMDLAALCVLFWHMLTNRYEAVVSSTPKAMLLGSIAAAFAFQRKRFCFVRGRAYETMTGAMRKAYELMDRGSFLFAHRVIFLSHSLREAYTKDGIGALEKGCVLGEGSSNGVDLVKYRVLSDVERLKLRHARKIDEDEFVIVIAGRIVPDKGVREALDLIDRLGDEQQLRWFFLGWPESNDLVAQIYKRSHLNVTHLDHTDRLQDWLGLADLSFLPSYREGFGNVGIEAAACGLPTLAFDVVGLRDSVADGVSGHLVPFGDLEASERFIRDALDDRAALADQYSGARAWVSEHFENRAVWQNYARAYLGEEWAGWALPKLDNAQI</sequence>
<dbReference type="InterPro" id="IPR001296">
    <property type="entry name" value="Glyco_trans_1"/>
</dbReference>
<protein>
    <submittedName>
        <fullName evidence="3">Capsular polysaccharide biosynthesis glycosyltransferase CapM</fullName>
        <ecNumber evidence="3">2.4.-.-</ecNumber>
    </submittedName>
</protein>
<dbReference type="RefSeq" id="WP_115367328.1">
    <property type="nucleotide sequence ID" value="NZ_QBKA01000002.1"/>
</dbReference>
<dbReference type="Proteomes" id="UP000253727">
    <property type="component" value="Unassembled WGS sequence"/>
</dbReference>
<feature type="domain" description="Glycosyltransferase subfamily 4-like N-terminal" evidence="2">
    <location>
        <begin position="34"/>
        <end position="169"/>
    </location>
</feature>
<dbReference type="GO" id="GO:0016757">
    <property type="term" value="F:glycosyltransferase activity"/>
    <property type="evidence" value="ECO:0007669"/>
    <property type="project" value="UniProtKB-KW"/>
</dbReference>
<proteinExistence type="predicted"/>
<keyword evidence="3" id="KW-0808">Transferase</keyword>
<evidence type="ECO:0000259" key="1">
    <source>
        <dbReference type="Pfam" id="PF00534"/>
    </source>
</evidence>